<dbReference type="OrthoDB" id="39294at10239"/>
<reference evidence="1 2" key="1">
    <citation type="journal article" date="2012" name="J. Virol.">
        <title>Genome of Klebsiella sp.-Infecting Bacteriophage vB_KleM_RaK2.</title>
        <authorList>
            <person name="Simoliunas E."/>
            <person name="Kaliniene L."/>
            <person name="Truncaite L."/>
            <person name="Klausa V."/>
            <person name="Zajanckauskaite A."/>
            <person name="Meskys R."/>
        </authorList>
    </citation>
    <scope>NUCLEOTIDE SEQUENCE [LARGE SCALE GENOMIC DNA]</scope>
</reference>
<dbReference type="RefSeq" id="YP_007007425.1">
    <property type="nucleotide sequence ID" value="NC_019526.1"/>
</dbReference>
<evidence type="ECO:0000313" key="2">
    <source>
        <dbReference type="Proteomes" id="UP000007524"/>
    </source>
</evidence>
<sequence length="135" mass="15645">MKTVLVYRVELCFTAISISGMNYAQQGPYTTYDAWMSKDNGYKPCLVSYDPINQPEPENDGLEHTFAVIYGFRDKNQMFDWFCCDIVSLHYAGFVLSVYEVPIEDVNYGRKQLNFYPNESRLISVESLLDIAEDY</sequence>
<proteinExistence type="predicted"/>
<gene>
    <name evidence="1" type="ORF">RaK2_00270</name>
</gene>
<organism evidence="1 2">
    <name type="scientific">Klebsiella phage vB_KleM_RaK2</name>
    <dbReference type="NCBI Taxonomy" id="1147094"/>
    <lineage>
        <taxon>Viruses</taxon>
        <taxon>Duplodnaviria</taxon>
        <taxon>Heunggongvirae</taxon>
        <taxon>Uroviricota</taxon>
        <taxon>Caudoviricetes</taxon>
        <taxon>Alcyoneusvirus</taxon>
        <taxon>Alcyoneusvirus RaK2</taxon>
    </lineage>
</organism>
<dbReference type="KEGG" id="vg:14012858"/>
<dbReference type="GeneID" id="14012858"/>
<name>H6X477_9CAUD</name>
<protein>
    <submittedName>
        <fullName evidence="1">Uncharacterized protein</fullName>
    </submittedName>
</protein>
<dbReference type="Proteomes" id="UP000007524">
    <property type="component" value="Segment"/>
</dbReference>
<keyword evidence="2" id="KW-1185">Reference proteome</keyword>
<dbReference type="EMBL" id="JQ513383">
    <property type="protein sequence ID" value="AFA44543.1"/>
    <property type="molecule type" value="Genomic_DNA"/>
</dbReference>
<accession>H6X477</accession>
<evidence type="ECO:0000313" key="1">
    <source>
        <dbReference type="EMBL" id="AFA44543.1"/>
    </source>
</evidence>